<evidence type="ECO:0000256" key="1">
    <source>
        <dbReference type="SAM" id="SignalP"/>
    </source>
</evidence>
<gene>
    <name evidence="2" type="ORF">ACFOGI_15205</name>
</gene>
<evidence type="ECO:0000313" key="2">
    <source>
        <dbReference type="EMBL" id="MFC3041593.1"/>
    </source>
</evidence>
<organism evidence="2 3">
    <name type="scientific">Virgibacillus xinjiangensis</name>
    <dbReference type="NCBI Taxonomy" id="393090"/>
    <lineage>
        <taxon>Bacteria</taxon>
        <taxon>Bacillati</taxon>
        <taxon>Bacillota</taxon>
        <taxon>Bacilli</taxon>
        <taxon>Bacillales</taxon>
        <taxon>Bacillaceae</taxon>
        <taxon>Virgibacillus</taxon>
    </lineage>
</organism>
<feature type="signal peptide" evidence="1">
    <location>
        <begin position="1"/>
        <end position="25"/>
    </location>
</feature>
<dbReference type="SUPFAM" id="SSF53850">
    <property type="entry name" value="Periplasmic binding protein-like II"/>
    <property type="match status" value="1"/>
</dbReference>
<evidence type="ECO:0000313" key="3">
    <source>
        <dbReference type="Proteomes" id="UP001595279"/>
    </source>
</evidence>
<reference evidence="3" key="1">
    <citation type="journal article" date="2019" name="Int. J. Syst. Evol. Microbiol.">
        <title>The Global Catalogue of Microorganisms (GCM) 10K type strain sequencing project: providing services to taxonomists for standard genome sequencing and annotation.</title>
        <authorList>
            <consortium name="The Broad Institute Genomics Platform"/>
            <consortium name="The Broad Institute Genome Sequencing Center for Infectious Disease"/>
            <person name="Wu L."/>
            <person name="Ma J."/>
        </authorList>
    </citation>
    <scope>NUCLEOTIDE SEQUENCE [LARGE SCALE GENOMIC DNA]</scope>
    <source>
        <strain evidence="3">KCTC 13128</strain>
    </source>
</reference>
<dbReference type="CDD" id="cd13520">
    <property type="entry name" value="PBP2_TAXI_TRAP"/>
    <property type="match status" value="1"/>
</dbReference>
<proteinExistence type="predicted"/>
<protein>
    <submittedName>
        <fullName evidence="2">TAXI family TRAP transporter solute-binding subunit</fullName>
    </submittedName>
</protein>
<name>A0ABV7CZC0_9BACI</name>
<dbReference type="NCBIfam" id="TIGR02122">
    <property type="entry name" value="TRAP_TAXI"/>
    <property type="match status" value="1"/>
</dbReference>
<dbReference type="Pfam" id="PF16868">
    <property type="entry name" value="NMT1_3"/>
    <property type="match status" value="1"/>
</dbReference>
<comment type="caution">
    <text evidence="2">The sequence shown here is derived from an EMBL/GenBank/DDBJ whole genome shotgun (WGS) entry which is preliminary data.</text>
</comment>
<keyword evidence="1" id="KW-0732">Signal</keyword>
<dbReference type="RefSeq" id="WP_390274374.1">
    <property type="nucleotide sequence ID" value="NZ_JBHRSA010000056.1"/>
</dbReference>
<accession>A0ABV7CZC0</accession>
<dbReference type="InterPro" id="IPR011852">
    <property type="entry name" value="TRAP_TAXI"/>
</dbReference>
<dbReference type="PANTHER" id="PTHR42941">
    <property type="entry name" value="SLL1037 PROTEIN"/>
    <property type="match status" value="1"/>
</dbReference>
<feature type="chain" id="PRO_5046319810" evidence="1">
    <location>
        <begin position="26"/>
        <end position="331"/>
    </location>
</feature>
<dbReference type="PANTHER" id="PTHR42941:SF1">
    <property type="entry name" value="SLL1037 PROTEIN"/>
    <property type="match status" value="1"/>
</dbReference>
<keyword evidence="3" id="KW-1185">Reference proteome</keyword>
<dbReference type="PROSITE" id="PS51257">
    <property type="entry name" value="PROKAR_LIPOPROTEIN"/>
    <property type="match status" value="1"/>
</dbReference>
<sequence>MRMIKSFAMVLFVFVLAACSQSAGNANQFLTLATAPSGGTYYPIGVGLGNFWTEHFEEEGISVTGQSSAGSVENIDLMRDEEADLAIVQGLMADRAYNGVANFEGNAYEDLRTISMLWPNVEHFVLMNDAIESGTISDIEGSSFSIGAQASGTEVSTLAIMEGVGLSRDDVDPEHLGHDDIISAMRDGRLDGGSLPGGTPVAAITDMYASGVDASLLEVTPEQLEAINEVASAWFEFNIPAGTYPNTDEDITTIAQPNLLAVRADLDEDVVYQLTKSMYENLNEVHAIHASAENIELESALDGLPAPLHPGALKFYEEQGIDIPDHLYEED</sequence>
<dbReference type="EMBL" id="JBHRSA010000056">
    <property type="protein sequence ID" value="MFC3041593.1"/>
    <property type="molecule type" value="Genomic_DNA"/>
</dbReference>
<dbReference type="Gene3D" id="3.40.190.10">
    <property type="entry name" value="Periplasmic binding protein-like II"/>
    <property type="match status" value="2"/>
</dbReference>
<dbReference type="Proteomes" id="UP001595279">
    <property type="component" value="Unassembled WGS sequence"/>
</dbReference>